<accession>A0A1L9PC05</accession>
<evidence type="ECO:0000313" key="2">
    <source>
        <dbReference type="EMBL" id="OJI98985.1"/>
    </source>
</evidence>
<keyword evidence="3" id="KW-1185">Reference proteome</keyword>
<reference evidence="3" key="1">
    <citation type="journal article" date="2017" name="Genome Biol.">
        <title>Comparative genomics reveals high biological diversity and specific adaptations in the industrially and medically important fungal genus Aspergillus.</title>
        <authorList>
            <person name="de Vries R.P."/>
            <person name="Riley R."/>
            <person name="Wiebenga A."/>
            <person name="Aguilar-Osorio G."/>
            <person name="Amillis S."/>
            <person name="Uchima C.A."/>
            <person name="Anderluh G."/>
            <person name="Asadollahi M."/>
            <person name="Askin M."/>
            <person name="Barry K."/>
            <person name="Battaglia E."/>
            <person name="Bayram O."/>
            <person name="Benocci T."/>
            <person name="Braus-Stromeyer S.A."/>
            <person name="Caldana C."/>
            <person name="Canovas D."/>
            <person name="Cerqueira G.C."/>
            <person name="Chen F."/>
            <person name="Chen W."/>
            <person name="Choi C."/>
            <person name="Clum A."/>
            <person name="Dos Santos R.A."/>
            <person name="Damasio A.R."/>
            <person name="Diallinas G."/>
            <person name="Emri T."/>
            <person name="Fekete E."/>
            <person name="Flipphi M."/>
            <person name="Freyberg S."/>
            <person name="Gallo A."/>
            <person name="Gournas C."/>
            <person name="Habgood R."/>
            <person name="Hainaut M."/>
            <person name="Harispe M.L."/>
            <person name="Henrissat B."/>
            <person name="Hilden K.S."/>
            <person name="Hope R."/>
            <person name="Hossain A."/>
            <person name="Karabika E."/>
            <person name="Karaffa L."/>
            <person name="Karanyi Z."/>
            <person name="Krasevec N."/>
            <person name="Kuo A."/>
            <person name="Kusch H."/>
            <person name="LaButti K."/>
            <person name="Lagendijk E.L."/>
            <person name="Lapidus A."/>
            <person name="Levasseur A."/>
            <person name="Lindquist E."/>
            <person name="Lipzen A."/>
            <person name="Logrieco A.F."/>
            <person name="MacCabe A."/>
            <person name="Maekelae M.R."/>
            <person name="Malavazi I."/>
            <person name="Melin P."/>
            <person name="Meyer V."/>
            <person name="Mielnichuk N."/>
            <person name="Miskei M."/>
            <person name="Molnar A.P."/>
            <person name="Mule G."/>
            <person name="Ngan C.Y."/>
            <person name="Orejas M."/>
            <person name="Orosz E."/>
            <person name="Ouedraogo J.P."/>
            <person name="Overkamp K.M."/>
            <person name="Park H.-S."/>
            <person name="Perrone G."/>
            <person name="Piumi F."/>
            <person name="Punt P.J."/>
            <person name="Ram A.F."/>
            <person name="Ramon A."/>
            <person name="Rauscher S."/>
            <person name="Record E."/>
            <person name="Riano-Pachon D.M."/>
            <person name="Robert V."/>
            <person name="Roehrig J."/>
            <person name="Ruller R."/>
            <person name="Salamov A."/>
            <person name="Salih N.S."/>
            <person name="Samson R.A."/>
            <person name="Sandor E."/>
            <person name="Sanguinetti M."/>
            <person name="Schuetze T."/>
            <person name="Sepcic K."/>
            <person name="Shelest E."/>
            <person name="Sherlock G."/>
            <person name="Sophianopoulou V."/>
            <person name="Squina F.M."/>
            <person name="Sun H."/>
            <person name="Susca A."/>
            <person name="Todd R.B."/>
            <person name="Tsang A."/>
            <person name="Unkles S.E."/>
            <person name="van de Wiele N."/>
            <person name="van Rossen-Uffink D."/>
            <person name="Oliveira J.V."/>
            <person name="Vesth T.C."/>
            <person name="Visser J."/>
            <person name="Yu J.-H."/>
            <person name="Zhou M."/>
            <person name="Andersen M.R."/>
            <person name="Archer D.B."/>
            <person name="Baker S.E."/>
            <person name="Benoit I."/>
            <person name="Brakhage A.A."/>
            <person name="Braus G.H."/>
            <person name="Fischer R."/>
            <person name="Frisvad J.C."/>
            <person name="Goldman G.H."/>
            <person name="Houbraken J."/>
            <person name="Oakley B."/>
            <person name="Pocsi I."/>
            <person name="Scazzocchio C."/>
            <person name="Seiboth B."/>
            <person name="vanKuyk P.A."/>
            <person name="Wortman J."/>
            <person name="Dyer P.S."/>
            <person name="Grigoriev I.V."/>
        </authorList>
    </citation>
    <scope>NUCLEOTIDE SEQUENCE [LARGE SCALE GENOMIC DNA]</scope>
    <source>
        <strain evidence="3">CBS 583.65</strain>
    </source>
</reference>
<dbReference type="VEuPathDB" id="FungiDB:ASPVEDRAFT_494779"/>
<feature type="region of interest" description="Disordered" evidence="1">
    <location>
        <begin position="138"/>
        <end position="165"/>
    </location>
</feature>
<feature type="compositionally biased region" description="Polar residues" evidence="1">
    <location>
        <begin position="138"/>
        <end position="147"/>
    </location>
</feature>
<feature type="compositionally biased region" description="Pro residues" evidence="1">
    <location>
        <begin position="154"/>
        <end position="165"/>
    </location>
</feature>
<feature type="region of interest" description="Disordered" evidence="1">
    <location>
        <begin position="48"/>
        <end position="80"/>
    </location>
</feature>
<evidence type="ECO:0000256" key="1">
    <source>
        <dbReference type="SAM" id="MobiDB-lite"/>
    </source>
</evidence>
<dbReference type="EMBL" id="KV878126">
    <property type="protein sequence ID" value="OJI98985.1"/>
    <property type="molecule type" value="Genomic_DNA"/>
</dbReference>
<sequence>MGEERNWHERERTGREAFFFLMDKLAAGGFSRNPATRRPWKHDKLGIVEDHKGAASTRRHDLPRRKQRAQNQNPPCTANPLGSREAFITCISIANSSSPGRLNSMLAILAFPKHFIAPSMQLKQCTFGSPLSQSEAQKLVSLQASPQPTAPQYINPPNPPSPLIR</sequence>
<gene>
    <name evidence="2" type="ORF">ASPVEDRAFT_494779</name>
</gene>
<evidence type="ECO:0000313" key="3">
    <source>
        <dbReference type="Proteomes" id="UP000184073"/>
    </source>
</evidence>
<protein>
    <submittedName>
        <fullName evidence="2">Uncharacterized protein</fullName>
    </submittedName>
</protein>
<dbReference type="RefSeq" id="XP_040664748.1">
    <property type="nucleotide sequence ID" value="XM_040814168.1"/>
</dbReference>
<name>A0A1L9PC05_ASPVE</name>
<organism evidence="2 3">
    <name type="scientific">Aspergillus versicolor CBS 583.65</name>
    <dbReference type="NCBI Taxonomy" id="1036611"/>
    <lineage>
        <taxon>Eukaryota</taxon>
        <taxon>Fungi</taxon>
        <taxon>Dikarya</taxon>
        <taxon>Ascomycota</taxon>
        <taxon>Pezizomycotina</taxon>
        <taxon>Eurotiomycetes</taxon>
        <taxon>Eurotiomycetidae</taxon>
        <taxon>Eurotiales</taxon>
        <taxon>Aspergillaceae</taxon>
        <taxon>Aspergillus</taxon>
        <taxon>Aspergillus subgen. Nidulantes</taxon>
    </lineage>
</organism>
<dbReference type="GeneID" id="63729679"/>
<proteinExistence type="predicted"/>
<dbReference type="Proteomes" id="UP000184073">
    <property type="component" value="Unassembled WGS sequence"/>
</dbReference>
<dbReference type="AlphaFoldDB" id="A0A1L9PC05"/>